<feature type="region of interest" description="Disordered" evidence="2">
    <location>
        <begin position="32"/>
        <end position="64"/>
    </location>
</feature>
<dbReference type="Proteomes" id="UP000789759">
    <property type="component" value="Unassembled WGS sequence"/>
</dbReference>
<feature type="compositionally biased region" description="Low complexity" evidence="2">
    <location>
        <begin position="32"/>
        <end position="43"/>
    </location>
</feature>
<reference evidence="4" key="1">
    <citation type="submission" date="2021-06" db="EMBL/GenBank/DDBJ databases">
        <authorList>
            <person name="Kallberg Y."/>
            <person name="Tangrot J."/>
            <person name="Rosling A."/>
        </authorList>
    </citation>
    <scope>NUCLEOTIDE SEQUENCE</scope>
    <source>
        <strain evidence="4">FL966</strain>
    </source>
</reference>
<proteinExistence type="predicted"/>
<dbReference type="AlphaFoldDB" id="A0A9N9G531"/>
<dbReference type="SUPFAM" id="SSF47095">
    <property type="entry name" value="HMG-box"/>
    <property type="match status" value="1"/>
</dbReference>
<dbReference type="GO" id="GO:0003677">
    <property type="term" value="F:DNA binding"/>
    <property type="evidence" value="ECO:0007669"/>
    <property type="project" value="UniProtKB-UniRule"/>
</dbReference>
<evidence type="ECO:0000313" key="4">
    <source>
        <dbReference type="EMBL" id="CAG8577991.1"/>
    </source>
</evidence>
<name>A0A9N9G531_9GLOM</name>
<dbReference type="InterPro" id="IPR009071">
    <property type="entry name" value="HMG_box_dom"/>
</dbReference>
<gene>
    <name evidence="4" type="ORF">CPELLU_LOCUS5955</name>
</gene>
<dbReference type="OrthoDB" id="6247875at2759"/>
<feature type="non-terminal residue" evidence="4">
    <location>
        <position position="167"/>
    </location>
</feature>
<organism evidence="4 5">
    <name type="scientific">Cetraspora pellucida</name>
    <dbReference type="NCBI Taxonomy" id="1433469"/>
    <lineage>
        <taxon>Eukaryota</taxon>
        <taxon>Fungi</taxon>
        <taxon>Fungi incertae sedis</taxon>
        <taxon>Mucoromycota</taxon>
        <taxon>Glomeromycotina</taxon>
        <taxon>Glomeromycetes</taxon>
        <taxon>Diversisporales</taxon>
        <taxon>Gigasporaceae</taxon>
        <taxon>Cetraspora</taxon>
    </lineage>
</organism>
<feature type="DNA-binding region" description="HMG box" evidence="1">
    <location>
        <begin position="107"/>
        <end position="167"/>
    </location>
</feature>
<dbReference type="GO" id="GO:0005634">
    <property type="term" value="C:nucleus"/>
    <property type="evidence" value="ECO:0007669"/>
    <property type="project" value="UniProtKB-UniRule"/>
</dbReference>
<dbReference type="EMBL" id="CAJVQA010003571">
    <property type="protein sequence ID" value="CAG8577991.1"/>
    <property type="molecule type" value="Genomic_DNA"/>
</dbReference>
<sequence length="167" mass="19265">MNNSNCQFGARNSVLNQPYRFGYRYGDNYENSYNHRSSNNSYPSPNPSDTDNMKPFHNSNVKQPDPNIIKQVIDELDPITLAKIQQQISLRIEDLIRPARKVRKSGVPRPQNLFVIFRKDYQARLIKKGHDVGALLSLVSKEASEQWKIVDQSIKDIYDVIANMARK</sequence>
<evidence type="ECO:0000256" key="2">
    <source>
        <dbReference type="SAM" id="MobiDB-lite"/>
    </source>
</evidence>
<comment type="caution">
    <text evidence="4">The sequence shown here is derived from an EMBL/GenBank/DDBJ whole genome shotgun (WGS) entry which is preliminary data.</text>
</comment>
<dbReference type="InterPro" id="IPR036910">
    <property type="entry name" value="HMG_box_dom_sf"/>
</dbReference>
<protein>
    <submittedName>
        <fullName evidence="4">12153_t:CDS:1</fullName>
    </submittedName>
</protein>
<evidence type="ECO:0000259" key="3">
    <source>
        <dbReference type="PROSITE" id="PS50118"/>
    </source>
</evidence>
<dbReference type="PROSITE" id="PS50118">
    <property type="entry name" value="HMG_BOX_2"/>
    <property type="match status" value="1"/>
</dbReference>
<evidence type="ECO:0000313" key="5">
    <source>
        <dbReference type="Proteomes" id="UP000789759"/>
    </source>
</evidence>
<feature type="domain" description="HMG box" evidence="3">
    <location>
        <begin position="107"/>
        <end position="167"/>
    </location>
</feature>
<evidence type="ECO:0000256" key="1">
    <source>
        <dbReference type="PROSITE-ProRule" id="PRU00267"/>
    </source>
</evidence>
<keyword evidence="1" id="KW-0539">Nucleus</keyword>
<keyword evidence="5" id="KW-1185">Reference proteome</keyword>
<accession>A0A9N9G531</accession>
<dbReference type="Gene3D" id="1.10.30.10">
    <property type="entry name" value="High mobility group box domain"/>
    <property type="match status" value="1"/>
</dbReference>
<keyword evidence="1" id="KW-0238">DNA-binding</keyword>